<geneLocation type="plasmid" evidence="1">
    <name>pNSL1</name>
</geneLocation>
<protein>
    <submittedName>
        <fullName evidence="1">Uncharacterized protein</fullName>
    </submittedName>
</protein>
<proteinExistence type="predicted"/>
<gene>
    <name evidence="1" type="ORF">LRS1606.241</name>
</gene>
<dbReference type="EMBL" id="KJ605395">
    <property type="protein sequence ID" value="AIU93675.1"/>
    <property type="molecule type" value="Genomic_DNA"/>
</dbReference>
<dbReference type="AlphaFoldDB" id="A0A097SQ77"/>
<dbReference type="Pfam" id="PF19794">
    <property type="entry name" value="DUF6278"/>
    <property type="match status" value="1"/>
</dbReference>
<accession>A0A097SQ77</accession>
<keyword evidence="1" id="KW-0614">Plasmid</keyword>
<organism evidence="1">
    <name type="scientific">Rhodococcus sp. NS1</name>
    <dbReference type="NCBI Taxonomy" id="402236"/>
    <lineage>
        <taxon>Bacteria</taxon>
        <taxon>Bacillati</taxon>
        <taxon>Actinomycetota</taxon>
        <taxon>Actinomycetes</taxon>
        <taxon>Mycobacteriales</taxon>
        <taxon>Nocardiaceae</taxon>
        <taxon>Rhodococcus</taxon>
    </lineage>
</organism>
<dbReference type="InterPro" id="IPR046245">
    <property type="entry name" value="DUF6278"/>
</dbReference>
<sequence>MRRSRRAGWSQRLDMLLPDVVRTRLPGFVQRVFGIGPRYGIARGMALYGSGTDGEIDADSVLLKPDELLRWLAARGESSDMTRDALVAVQRRREEALADEEFGHMLGGEVALLLGQVLIASVVGAHWHVWPNGHPVLRIGRTDLDVTEIADAYLCRQGPPPSAIVDRYRGAGR</sequence>
<evidence type="ECO:0000313" key="1">
    <source>
        <dbReference type="EMBL" id="AIU93675.1"/>
    </source>
</evidence>
<reference evidence="1" key="1">
    <citation type="submission" date="2014-03" db="EMBL/GenBank/DDBJ databases">
        <authorList>
            <person name="Zhang G."/>
            <person name="Zhu L."/>
            <person name="Fang P."/>
        </authorList>
    </citation>
    <scope>NUCLEOTIDE SEQUENCE</scope>
    <source>
        <strain evidence="1">NS1</strain>
        <plasmid evidence="1">pNSL1</plasmid>
    </source>
</reference>
<name>A0A097SQ77_9NOCA</name>